<dbReference type="EMBL" id="JABSTR010000006">
    <property type="protein sequence ID" value="KAH9373451.1"/>
    <property type="molecule type" value="Genomic_DNA"/>
</dbReference>
<dbReference type="InterPro" id="IPR019559">
    <property type="entry name" value="Cullin_neddylation_domain"/>
</dbReference>
<keyword evidence="1" id="KW-1017">Isopeptide bond</keyword>
<dbReference type="PROSITE" id="PS50069">
    <property type="entry name" value="CULLIN_2"/>
    <property type="match status" value="1"/>
</dbReference>
<protein>
    <recommendedName>
        <fullName evidence="4">Cullin family profile domain-containing protein</fullName>
    </recommendedName>
</protein>
<dbReference type="SMART" id="SM00884">
    <property type="entry name" value="Cullin_Nedd8"/>
    <property type="match status" value="1"/>
</dbReference>
<evidence type="ECO:0000313" key="6">
    <source>
        <dbReference type="Proteomes" id="UP000821853"/>
    </source>
</evidence>
<comment type="caution">
    <text evidence="5">The sequence shown here is derived from an EMBL/GenBank/DDBJ whole genome shotgun (WGS) entry which is preliminary data.</text>
</comment>
<name>A0A9J6GE64_HAELO</name>
<dbReference type="Gene3D" id="1.10.10.10">
    <property type="entry name" value="Winged helix-like DNA-binding domain superfamily/Winged helix DNA-binding domain"/>
    <property type="match status" value="1"/>
</dbReference>
<dbReference type="Proteomes" id="UP000821853">
    <property type="component" value="Chromosome 4"/>
</dbReference>
<evidence type="ECO:0000256" key="1">
    <source>
        <dbReference type="ARBA" id="ARBA00022499"/>
    </source>
</evidence>
<dbReference type="Pfam" id="PF26557">
    <property type="entry name" value="Cullin_AB"/>
    <property type="match status" value="1"/>
</dbReference>
<keyword evidence="6" id="KW-1185">Reference proteome</keyword>
<dbReference type="Pfam" id="PF10557">
    <property type="entry name" value="Cullin_Nedd8"/>
    <property type="match status" value="1"/>
</dbReference>
<dbReference type="FunFam" id="1.10.10.10:FF:000014">
    <property type="entry name" value="Cullin 1"/>
    <property type="match status" value="1"/>
</dbReference>
<evidence type="ECO:0000256" key="3">
    <source>
        <dbReference type="PROSITE-ProRule" id="PRU00330"/>
    </source>
</evidence>
<dbReference type="InterPro" id="IPR036388">
    <property type="entry name" value="WH-like_DNA-bd_sf"/>
</dbReference>
<dbReference type="SUPFAM" id="SSF75632">
    <property type="entry name" value="Cullin homology domain"/>
    <property type="match status" value="1"/>
</dbReference>
<dbReference type="InterPro" id="IPR045093">
    <property type="entry name" value="Cullin"/>
</dbReference>
<dbReference type="InterPro" id="IPR059120">
    <property type="entry name" value="Cullin-like_AB"/>
</dbReference>
<dbReference type="OMA" id="EVVTHYT"/>
<dbReference type="InterPro" id="IPR016158">
    <property type="entry name" value="Cullin_homology"/>
</dbReference>
<organism evidence="5 6">
    <name type="scientific">Haemaphysalis longicornis</name>
    <name type="common">Bush tick</name>
    <dbReference type="NCBI Taxonomy" id="44386"/>
    <lineage>
        <taxon>Eukaryota</taxon>
        <taxon>Metazoa</taxon>
        <taxon>Ecdysozoa</taxon>
        <taxon>Arthropoda</taxon>
        <taxon>Chelicerata</taxon>
        <taxon>Arachnida</taxon>
        <taxon>Acari</taxon>
        <taxon>Parasitiformes</taxon>
        <taxon>Ixodida</taxon>
        <taxon>Ixodoidea</taxon>
        <taxon>Ixodidae</taxon>
        <taxon>Haemaphysalinae</taxon>
        <taxon>Haemaphysalis</taxon>
    </lineage>
</organism>
<dbReference type="VEuPathDB" id="VectorBase:HLOH_045774"/>
<dbReference type="OrthoDB" id="27073at2759"/>
<dbReference type="InterPro" id="IPR036390">
    <property type="entry name" value="WH_DNA-bd_sf"/>
</dbReference>
<dbReference type="InterPro" id="IPR036317">
    <property type="entry name" value="Cullin_homology_sf"/>
</dbReference>
<evidence type="ECO:0000259" key="4">
    <source>
        <dbReference type="PROSITE" id="PS50069"/>
    </source>
</evidence>
<evidence type="ECO:0000313" key="5">
    <source>
        <dbReference type="EMBL" id="KAH9373451.1"/>
    </source>
</evidence>
<keyword evidence="2" id="KW-0832">Ubl conjugation</keyword>
<dbReference type="Gene3D" id="3.30.230.130">
    <property type="entry name" value="Cullin, Chain C, Domain 2"/>
    <property type="match status" value="1"/>
</dbReference>
<dbReference type="PANTHER" id="PTHR11932">
    <property type="entry name" value="CULLIN"/>
    <property type="match status" value="1"/>
</dbReference>
<dbReference type="GO" id="GO:0006511">
    <property type="term" value="P:ubiquitin-dependent protein catabolic process"/>
    <property type="evidence" value="ECO:0007669"/>
    <property type="project" value="InterPro"/>
</dbReference>
<dbReference type="SUPFAM" id="SSF46785">
    <property type="entry name" value="Winged helix' DNA-binding domain"/>
    <property type="match status" value="1"/>
</dbReference>
<reference evidence="5 6" key="1">
    <citation type="journal article" date="2020" name="Cell">
        <title>Large-Scale Comparative Analyses of Tick Genomes Elucidate Their Genetic Diversity and Vector Capacities.</title>
        <authorList>
            <consortium name="Tick Genome and Microbiome Consortium (TIGMIC)"/>
            <person name="Jia N."/>
            <person name="Wang J."/>
            <person name="Shi W."/>
            <person name="Du L."/>
            <person name="Sun Y."/>
            <person name="Zhan W."/>
            <person name="Jiang J.F."/>
            <person name="Wang Q."/>
            <person name="Zhang B."/>
            <person name="Ji P."/>
            <person name="Bell-Sakyi L."/>
            <person name="Cui X.M."/>
            <person name="Yuan T.T."/>
            <person name="Jiang B.G."/>
            <person name="Yang W.F."/>
            <person name="Lam T.T."/>
            <person name="Chang Q.C."/>
            <person name="Ding S.J."/>
            <person name="Wang X.J."/>
            <person name="Zhu J.G."/>
            <person name="Ruan X.D."/>
            <person name="Zhao L."/>
            <person name="Wei J.T."/>
            <person name="Ye R.Z."/>
            <person name="Que T.C."/>
            <person name="Du C.H."/>
            <person name="Zhou Y.H."/>
            <person name="Cheng J.X."/>
            <person name="Dai P.F."/>
            <person name="Guo W.B."/>
            <person name="Han X.H."/>
            <person name="Huang E.J."/>
            <person name="Li L.F."/>
            <person name="Wei W."/>
            <person name="Gao Y.C."/>
            <person name="Liu J.Z."/>
            <person name="Shao H.Z."/>
            <person name="Wang X."/>
            <person name="Wang C.C."/>
            <person name="Yang T.C."/>
            <person name="Huo Q.B."/>
            <person name="Li W."/>
            <person name="Chen H.Y."/>
            <person name="Chen S.E."/>
            <person name="Zhou L.G."/>
            <person name="Ni X.B."/>
            <person name="Tian J.H."/>
            <person name="Sheng Y."/>
            <person name="Liu T."/>
            <person name="Pan Y.S."/>
            <person name="Xia L.Y."/>
            <person name="Li J."/>
            <person name="Zhao F."/>
            <person name="Cao W.C."/>
        </authorList>
    </citation>
    <scope>NUCLEOTIDE SEQUENCE [LARGE SCALE GENOMIC DNA]</scope>
    <source>
        <strain evidence="5">HaeL-2018</strain>
    </source>
</reference>
<dbReference type="AlphaFoldDB" id="A0A9J6GE64"/>
<proteinExistence type="inferred from homology"/>
<sequence length="189" mass="21438">MSTGELTTKCFKSSYTLQASSLQMAVLLQYNFALSFTAQQLQESTGLEMSALQSVLRTLLKCKLLVSSKQTEADCELLPDAVLSLSEDYSNNKLCVNINVPLESEHKIVQEATYTRVDHDRNAAIQASIVRIMKERKTLQQQELITEVSRRLCSMFQPSVAIIRDCIDILVRKEYIEKVEGEQDAYNYI</sequence>
<feature type="domain" description="Cullin family profile" evidence="4">
    <location>
        <begin position="1"/>
        <end position="60"/>
    </location>
</feature>
<gene>
    <name evidence="5" type="ORF">HPB48_009496</name>
</gene>
<comment type="similarity">
    <text evidence="3">Belongs to the cullin family.</text>
</comment>
<dbReference type="GO" id="GO:0031625">
    <property type="term" value="F:ubiquitin protein ligase binding"/>
    <property type="evidence" value="ECO:0007669"/>
    <property type="project" value="InterPro"/>
</dbReference>
<evidence type="ECO:0000256" key="2">
    <source>
        <dbReference type="ARBA" id="ARBA00022843"/>
    </source>
</evidence>
<accession>A0A9J6GE64</accession>